<dbReference type="Proteomes" id="UP000004291">
    <property type="component" value="Chromosome"/>
</dbReference>
<protein>
    <submittedName>
        <fullName evidence="1">Uncharacterized protein</fullName>
    </submittedName>
</protein>
<evidence type="ECO:0000313" key="2">
    <source>
        <dbReference type="Proteomes" id="UP000004291"/>
    </source>
</evidence>
<dbReference type="HOGENOM" id="CLU_3374159_0_0_5"/>
<reference evidence="1 2" key="2">
    <citation type="submission" date="2012-06" db="EMBL/GenBank/DDBJ databases">
        <authorList>
            <person name="Fiebig A."/>
        </authorList>
    </citation>
    <scope>NUCLEOTIDE SEQUENCE [LARGE SCALE GENOMIC DNA]</scope>
    <source>
        <strain evidence="1 2">DFL-43</strain>
    </source>
</reference>
<gene>
    <name evidence="1" type="ORF">HPDFL43_00024530</name>
</gene>
<keyword evidence="2" id="KW-1185">Reference proteome</keyword>
<name>A0A094YYP9_HOEPD</name>
<organism evidence="1 2">
    <name type="scientific">Hoeflea phototrophica (strain DSM 17068 / NCIMB 14078 / DFL-43)</name>
    <dbReference type="NCBI Taxonomy" id="411684"/>
    <lineage>
        <taxon>Bacteria</taxon>
        <taxon>Pseudomonadati</taxon>
        <taxon>Pseudomonadota</taxon>
        <taxon>Alphaproteobacteria</taxon>
        <taxon>Hyphomicrobiales</taxon>
        <taxon>Rhizobiaceae</taxon>
        <taxon>Hoeflea</taxon>
    </lineage>
</organism>
<dbReference type="AlphaFoldDB" id="A0A094YYP9"/>
<sequence>MADVVPLHILTLRVCDNGSMRALIDLVWEQSIIV</sequence>
<proteinExistence type="predicted"/>
<accession>A0A094YYP9</accession>
<reference evidence="1 2" key="1">
    <citation type="submission" date="2007-10" db="EMBL/GenBank/DDBJ databases">
        <authorList>
            <person name="Wagner-Dobler I."/>
            <person name="Ferriera S."/>
            <person name="Johnson J."/>
            <person name="Kravitz S."/>
            <person name="Beeson K."/>
            <person name="Sutton G."/>
            <person name="Rogers Y.-H."/>
            <person name="Friedman R."/>
            <person name="Frazier M."/>
            <person name="Venter J.C."/>
        </authorList>
    </citation>
    <scope>NUCLEOTIDE SEQUENCE [LARGE SCALE GENOMIC DNA]</scope>
    <source>
        <strain evidence="1 2">DFL-43</strain>
    </source>
</reference>
<dbReference type="STRING" id="411684.HPDFL43_00024530"/>
<evidence type="ECO:0000313" key="1">
    <source>
        <dbReference type="EMBL" id="KGB27115.1"/>
    </source>
</evidence>
<comment type="caution">
    <text evidence="1">The sequence shown here is derived from an EMBL/GenBank/DDBJ whole genome shotgun (WGS) entry which is preliminary data.</text>
</comment>
<dbReference type="EMBL" id="ABIA03000002">
    <property type="protein sequence ID" value="KGB27115.1"/>
    <property type="molecule type" value="Genomic_DNA"/>
</dbReference>